<reference evidence="1" key="1">
    <citation type="journal article" date="2020" name="Stud. Mycol.">
        <title>101 Dothideomycetes genomes: a test case for predicting lifestyles and emergence of pathogens.</title>
        <authorList>
            <person name="Haridas S."/>
            <person name="Albert R."/>
            <person name="Binder M."/>
            <person name="Bloem J."/>
            <person name="Labutti K."/>
            <person name="Salamov A."/>
            <person name="Andreopoulos B."/>
            <person name="Baker S."/>
            <person name="Barry K."/>
            <person name="Bills G."/>
            <person name="Bluhm B."/>
            <person name="Cannon C."/>
            <person name="Castanera R."/>
            <person name="Culley D."/>
            <person name="Daum C."/>
            <person name="Ezra D."/>
            <person name="Gonzalez J."/>
            <person name="Henrissat B."/>
            <person name="Kuo A."/>
            <person name="Liang C."/>
            <person name="Lipzen A."/>
            <person name="Lutzoni F."/>
            <person name="Magnuson J."/>
            <person name="Mondo S."/>
            <person name="Nolan M."/>
            <person name="Ohm R."/>
            <person name="Pangilinan J."/>
            <person name="Park H.-J."/>
            <person name="Ramirez L."/>
            <person name="Alfaro M."/>
            <person name="Sun H."/>
            <person name="Tritt A."/>
            <person name="Yoshinaga Y."/>
            <person name="Zwiers L.-H."/>
            <person name="Turgeon B."/>
            <person name="Goodwin S."/>
            <person name="Spatafora J."/>
            <person name="Crous P."/>
            <person name="Grigoriev I."/>
        </authorList>
    </citation>
    <scope>NUCLEOTIDE SEQUENCE</scope>
    <source>
        <strain evidence="1">ATCC 200398</strain>
    </source>
</reference>
<accession>A0ACB6QDW1</accession>
<dbReference type="Proteomes" id="UP000799755">
    <property type="component" value="Unassembled WGS sequence"/>
</dbReference>
<sequence length="442" mass="49053">MLLQPLGDRSYGWLYSLGNLRGHDWENPHAAMVVGFERCTRAEFPELKLQILDVELPDAVDPSILATNLLLASQDRPELEEVLGRKSQRKSCKRRQGTRGGHAICYCSRGGTAIVVDEQRNIVQTQAYYQRTTSRHQVSLESSASSLCALSCRDGEDMHLVIGRDTSSAWSSPGGESSLLKLVRASLPNVKILRQSLVAASRDGITLGFSRAKLDQLIKSHTGSDGLQQASFDHVRKTNSRTRILPSNVINWNITEKITARVLPPQHDGPFSSAKTYVLFGPSGDVDISICNWMVSHGVRNVVLASWCPNARSVIEFIPRKEATVYTMAVDIGDRKEKKYELDFFTLFSSALAVAGNAGQTAYAAANLFIERNLRERRHQGLAASIVHISHLAGLGYVHRHDCRSDIETALHQSMDALSETDLHDLLAEAIMGRQPRLRRPY</sequence>
<dbReference type="EMBL" id="MU003534">
    <property type="protein sequence ID" value="KAF2464798.1"/>
    <property type="molecule type" value="Genomic_DNA"/>
</dbReference>
<comment type="caution">
    <text evidence="1">The sequence shown here is derived from an EMBL/GenBank/DDBJ whole genome shotgun (WGS) entry which is preliminary data.</text>
</comment>
<keyword evidence="2" id="KW-1185">Reference proteome</keyword>
<organism evidence="1 2">
    <name type="scientific">Lindgomyces ingoldianus</name>
    <dbReference type="NCBI Taxonomy" id="673940"/>
    <lineage>
        <taxon>Eukaryota</taxon>
        <taxon>Fungi</taxon>
        <taxon>Dikarya</taxon>
        <taxon>Ascomycota</taxon>
        <taxon>Pezizomycotina</taxon>
        <taxon>Dothideomycetes</taxon>
        <taxon>Pleosporomycetidae</taxon>
        <taxon>Pleosporales</taxon>
        <taxon>Lindgomycetaceae</taxon>
        <taxon>Lindgomyces</taxon>
    </lineage>
</organism>
<evidence type="ECO:0000313" key="1">
    <source>
        <dbReference type="EMBL" id="KAF2464798.1"/>
    </source>
</evidence>
<gene>
    <name evidence="1" type="ORF">BDR25DRAFT_319055</name>
</gene>
<evidence type="ECO:0000313" key="2">
    <source>
        <dbReference type="Proteomes" id="UP000799755"/>
    </source>
</evidence>
<proteinExistence type="predicted"/>
<name>A0ACB6QDW1_9PLEO</name>
<protein>
    <submittedName>
        <fullName evidence="1">Uncharacterized protein</fullName>
    </submittedName>
</protein>